<dbReference type="EC" id="2.3.1.-" evidence="4"/>
<dbReference type="Proteomes" id="UP001570417">
    <property type="component" value="Unassembled WGS sequence"/>
</dbReference>
<dbReference type="PANTHER" id="PTHR43877:SF2">
    <property type="entry name" value="AMINOALKYLPHOSPHONATE N-ACETYLTRANSFERASE-RELATED"/>
    <property type="match status" value="1"/>
</dbReference>
<proteinExistence type="predicted"/>
<keyword evidence="1 4" id="KW-0808">Transferase</keyword>
<dbReference type="PROSITE" id="PS51186">
    <property type="entry name" value="GNAT"/>
    <property type="match status" value="1"/>
</dbReference>
<dbReference type="PANTHER" id="PTHR43877">
    <property type="entry name" value="AMINOALKYLPHOSPHONATE N-ACETYLTRANSFERASE-RELATED-RELATED"/>
    <property type="match status" value="1"/>
</dbReference>
<feature type="domain" description="N-acetyltransferase" evidence="3">
    <location>
        <begin position="1"/>
        <end position="177"/>
    </location>
</feature>
<evidence type="ECO:0000259" key="3">
    <source>
        <dbReference type="PROSITE" id="PS51186"/>
    </source>
</evidence>
<keyword evidence="5" id="KW-1185">Reference proteome</keyword>
<evidence type="ECO:0000313" key="4">
    <source>
        <dbReference type="EMBL" id="MFA0567907.1"/>
    </source>
</evidence>
<protein>
    <submittedName>
        <fullName evidence="4">GNAT family N-acetyltransferase</fullName>
        <ecNumber evidence="4">2.3.1.-</ecNumber>
    </submittedName>
</protein>
<dbReference type="InterPro" id="IPR000182">
    <property type="entry name" value="GNAT_dom"/>
</dbReference>
<dbReference type="SUPFAM" id="SSF55729">
    <property type="entry name" value="Acyl-CoA N-acyltransferases (Nat)"/>
    <property type="match status" value="1"/>
</dbReference>
<accession>A0ABV4N9F3</accession>
<evidence type="ECO:0000256" key="1">
    <source>
        <dbReference type="ARBA" id="ARBA00022679"/>
    </source>
</evidence>
<keyword evidence="2 4" id="KW-0012">Acyltransferase</keyword>
<name>A0ABV4N9F3_9VIBR</name>
<dbReference type="InterPro" id="IPR050832">
    <property type="entry name" value="Bact_Acetyltransf"/>
</dbReference>
<organism evidence="4 5">
    <name type="scientific">Vibrio gallaecicus</name>
    <dbReference type="NCBI Taxonomy" id="552386"/>
    <lineage>
        <taxon>Bacteria</taxon>
        <taxon>Pseudomonadati</taxon>
        <taxon>Pseudomonadota</taxon>
        <taxon>Gammaproteobacteria</taxon>
        <taxon>Vibrionales</taxon>
        <taxon>Vibrionaceae</taxon>
        <taxon>Vibrio</taxon>
    </lineage>
</organism>
<dbReference type="RefSeq" id="WP_372265440.1">
    <property type="nucleotide sequence ID" value="NZ_JBFRUW010000017.1"/>
</dbReference>
<evidence type="ECO:0000313" key="5">
    <source>
        <dbReference type="Proteomes" id="UP001570417"/>
    </source>
</evidence>
<dbReference type="EMBL" id="JBFRUW010000017">
    <property type="protein sequence ID" value="MFA0567907.1"/>
    <property type="molecule type" value="Genomic_DNA"/>
</dbReference>
<evidence type="ECO:0000256" key="2">
    <source>
        <dbReference type="ARBA" id="ARBA00023315"/>
    </source>
</evidence>
<reference evidence="4 5" key="1">
    <citation type="journal article" date="2024" name="ISME J.">
        <title>Tailless and filamentous prophages are predominant in marine Vibrio.</title>
        <authorList>
            <person name="Steensen K."/>
            <person name="Seneca J."/>
            <person name="Bartlau N."/>
            <person name="Yu X.A."/>
            <person name="Hussain F.A."/>
            <person name="Polz M.F."/>
        </authorList>
    </citation>
    <scope>NUCLEOTIDE SEQUENCE [LARGE SCALE GENOMIC DNA]</scope>
    <source>
        <strain evidence="4 5">10N.222.51.A1</strain>
    </source>
</reference>
<dbReference type="Pfam" id="PF00583">
    <property type="entry name" value="Acetyltransf_1"/>
    <property type="match status" value="1"/>
</dbReference>
<dbReference type="CDD" id="cd04301">
    <property type="entry name" value="NAT_SF"/>
    <property type="match status" value="1"/>
</dbReference>
<sequence>MEIRVAEYKDYERIAQLHADSWKKYYRGILADEYLDNDVLDDRSVIWQTRLINPPFNQHVLLLEEGGLLIGFVCAFGNHSFDRGTFIDALHVDSNFRGRGAGKRLLAELTDWLQHYFNDSGLYLEVMSANTQAVDFYQSIGGKEELEQVWNAPCGSQVNEKVYSWASPSDLAVKTKQVEFSE</sequence>
<dbReference type="InterPro" id="IPR016181">
    <property type="entry name" value="Acyl_CoA_acyltransferase"/>
</dbReference>
<gene>
    <name evidence="4" type="ORF">AB4566_06435</name>
</gene>
<comment type="caution">
    <text evidence="4">The sequence shown here is derived from an EMBL/GenBank/DDBJ whole genome shotgun (WGS) entry which is preliminary data.</text>
</comment>
<dbReference type="GO" id="GO:0016746">
    <property type="term" value="F:acyltransferase activity"/>
    <property type="evidence" value="ECO:0007669"/>
    <property type="project" value="UniProtKB-KW"/>
</dbReference>
<dbReference type="Gene3D" id="3.40.630.30">
    <property type="match status" value="1"/>
</dbReference>